<name>A0A2H3J0F6_WOLCO</name>
<dbReference type="STRING" id="742152.A0A2H3J0F6"/>
<dbReference type="AlphaFoldDB" id="A0A2H3J0F6"/>
<keyword evidence="2" id="KW-1185">Reference proteome</keyword>
<dbReference type="OrthoDB" id="2798260at2759"/>
<evidence type="ECO:0000313" key="1">
    <source>
        <dbReference type="EMBL" id="PCH35185.1"/>
    </source>
</evidence>
<dbReference type="Proteomes" id="UP000218811">
    <property type="component" value="Unassembled WGS sequence"/>
</dbReference>
<accession>A0A2H3J0F6</accession>
<gene>
    <name evidence="1" type="ORF">WOLCODRAFT_139787</name>
</gene>
<dbReference type="EMBL" id="KB467843">
    <property type="protein sequence ID" value="PCH35185.1"/>
    <property type="molecule type" value="Genomic_DNA"/>
</dbReference>
<reference evidence="1 2" key="1">
    <citation type="journal article" date="2012" name="Science">
        <title>The Paleozoic origin of enzymatic lignin decomposition reconstructed from 31 fungal genomes.</title>
        <authorList>
            <person name="Floudas D."/>
            <person name="Binder M."/>
            <person name="Riley R."/>
            <person name="Barry K."/>
            <person name="Blanchette R.A."/>
            <person name="Henrissat B."/>
            <person name="Martinez A.T."/>
            <person name="Otillar R."/>
            <person name="Spatafora J.W."/>
            <person name="Yadav J.S."/>
            <person name="Aerts A."/>
            <person name="Benoit I."/>
            <person name="Boyd A."/>
            <person name="Carlson A."/>
            <person name="Copeland A."/>
            <person name="Coutinho P.M."/>
            <person name="de Vries R.P."/>
            <person name="Ferreira P."/>
            <person name="Findley K."/>
            <person name="Foster B."/>
            <person name="Gaskell J."/>
            <person name="Glotzer D."/>
            <person name="Gorecki P."/>
            <person name="Heitman J."/>
            <person name="Hesse C."/>
            <person name="Hori C."/>
            <person name="Igarashi K."/>
            <person name="Jurgens J.A."/>
            <person name="Kallen N."/>
            <person name="Kersten P."/>
            <person name="Kohler A."/>
            <person name="Kuees U."/>
            <person name="Kumar T.K.A."/>
            <person name="Kuo A."/>
            <person name="LaButti K."/>
            <person name="Larrondo L.F."/>
            <person name="Lindquist E."/>
            <person name="Ling A."/>
            <person name="Lombard V."/>
            <person name="Lucas S."/>
            <person name="Lundell T."/>
            <person name="Martin R."/>
            <person name="McLaughlin D.J."/>
            <person name="Morgenstern I."/>
            <person name="Morin E."/>
            <person name="Murat C."/>
            <person name="Nagy L.G."/>
            <person name="Nolan M."/>
            <person name="Ohm R.A."/>
            <person name="Patyshakuliyeva A."/>
            <person name="Rokas A."/>
            <person name="Ruiz-Duenas F.J."/>
            <person name="Sabat G."/>
            <person name="Salamov A."/>
            <person name="Samejima M."/>
            <person name="Schmutz J."/>
            <person name="Slot J.C."/>
            <person name="St John F."/>
            <person name="Stenlid J."/>
            <person name="Sun H."/>
            <person name="Sun S."/>
            <person name="Syed K."/>
            <person name="Tsang A."/>
            <person name="Wiebenga A."/>
            <person name="Young D."/>
            <person name="Pisabarro A."/>
            <person name="Eastwood D.C."/>
            <person name="Martin F."/>
            <person name="Cullen D."/>
            <person name="Grigoriev I.V."/>
            <person name="Hibbett D.S."/>
        </authorList>
    </citation>
    <scope>NUCLEOTIDE SEQUENCE [LARGE SCALE GENOMIC DNA]</scope>
    <source>
        <strain evidence="1 2">MD-104</strain>
    </source>
</reference>
<protein>
    <recommendedName>
        <fullName evidence="3">F-box domain-containing protein</fullName>
    </recommendedName>
</protein>
<sequence>MAESPVAVDCTYPLLTDYPGQQQDKELLGPVWTRMPAEIWERIIDCLYNEPRALRACEIVCKLWQIRSRFHLSRFETLTGLGSAHAVYQMAMWTREVPRYRAKVSQMSIFADVKDLAHVGAFAAMLVDILPHLTKLTLEHGEWPRWVPCSVFQHLTTYTTITRLDLVNITFPSITTFGRLVCALKGLQNLSTSEWDSIKFTDASLPKPLKRRWVPSPSLSQIQVNRAKRARCCEVDFLRALASTFPTTSCRHLILSAVSSTCIQSLVLQSLLKAVGPMLRSFTIGIPDFGFNYPTGPETYGLVRAIEALEAADRPALTDRALNLSKNTGLEKLRIRIPRLSITPGPGRYRFDWVSRLLSHVAPSSLQEVSLELVRFTLPETESMLISCLLEDCCVIDSIFSHPAFSRLQHIYFNLPGVWFSSEERDRALRTMWHDLASRWWPTLLRRGMLRLRLKPANDKREWVEMDWSDALVVTLS</sequence>
<evidence type="ECO:0008006" key="3">
    <source>
        <dbReference type="Google" id="ProtNLM"/>
    </source>
</evidence>
<organism evidence="1 2">
    <name type="scientific">Wolfiporia cocos (strain MD-104)</name>
    <name type="common">Brown rot fungus</name>
    <dbReference type="NCBI Taxonomy" id="742152"/>
    <lineage>
        <taxon>Eukaryota</taxon>
        <taxon>Fungi</taxon>
        <taxon>Dikarya</taxon>
        <taxon>Basidiomycota</taxon>
        <taxon>Agaricomycotina</taxon>
        <taxon>Agaricomycetes</taxon>
        <taxon>Polyporales</taxon>
        <taxon>Phaeolaceae</taxon>
        <taxon>Wolfiporia</taxon>
    </lineage>
</organism>
<proteinExistence type="predicted"/>
<evidence type="ECO:0000313" key="2">
    <source>
        <dbReference type="Proteomes" id="UP000218811"/>
    </source>
</evidence>